<dbReference type="PANTHER" id="PTHR38340:SF1">
    <property type="entry name" value="S-LAYER PROTEIN"/>
    <property type="match status" value="1"/>
</dbReference>
<dbReference type="PANTHER" id="PTHR38340">
    <property type="entry name" value="S-LAYER PROTEIN"/>
    <property type="match status" value="1"/>
</dbReference>
<keyword evidence="2" id="KW-0964">Secreted</keyword>
<reference evidence="4" key="2">
    <citation type="submission" date="2023-01" db="EMBL/GenBank/DDBJ databases">
        <authorList>
            <person name="Sun Q."/>
            <person name="Evtushenko L."/>
        </authorList>
    </citation>
    <scope>NUCLEOTIDE SEQUENCE</scope>
    <source>
        <strain evidence="4">VKM B-2222</strain>
    </source>
</reference>
<evidence type="ECO:0000256" key="3">
    <source>
        <dbReference type="SAM" id="MobiDB-lite"/>
    </source>
</evidence>
<dbReference type="EMBL" id="BSFH01000096">
    <property type="protein sequence ID" value="GLK65911.1"/>
    <property type="molecule type" value="Genomic_DNA"/>
</dbReference>
<dbReference type="RefSeq" id="WP_271180268.1">
    <property type="nucleotide sequence ID" value="NZ_BSFH01000096.1"/>
</dbReference>
<dbReference type="Gene3D" id="2.150.10.10">
    <property type="entry name" value="Serralysin-like metalloprotease, C-terminal"/>
    <property type="match status" value="3"/>
</dbReference>
<evidence type="ECO:0000256" key="1">
    <source>
        <dbReference type="ARBA" id="ARBA00004613"/>
    </source>
</evidence>
<proteinExistence type="predicted"/>
<evidence type="ECO:0008006" key="6">
    <source>
        <dbReference type="Google" id="ProtNLM"/>
    </source>
</evidence>
<name>A0AAD3RVN1_9RHOB</name>
<dbReference type="InterPro" id="IPR001343">
    <property type="entry name" value="Hemolysn_Ca-bd"/>
</dbReference>
<reference evidence="4" key="1">
    <citation type="journal article" date="2014" name="Int. J. Syst. Evol. Microbiol.">
        <title>Complete genome sequence of Corynebacterium casei LMG S-19264T (=DSM 44701T), isolated from a smear-ripened cheese.</title>
        <authorList>
            <consortium name="US DOE Joint Genome Institute (JGI-PGF)"/>
            <person name="Walter F."/>
            <person name="Albersmeier A."/>
            <person name="Kalinowski J."/>
            <person name="Ruckert C."/>
        </authorList>
    </citation>
    <scope>NUCLEOTIDE SEQUENCE</scope>
    <source>
        <strain evidence="4">VKM B-2222</strain>
    </source>
</reference>
<dbReference type="Pfam" id="PF00353">
    <property type="entry name" value="HemolysinCabind"/>
    <property type="match status" value="4"/>
</dbReference>
<comment type="caution">
    <text evidence="4">The sequence shown here is derived from an EMBL/GenBank/DDBJ whole genome shotgun (WGS) entry which is preliminary data.</text>
</comment>
<accession>A0AAD3RVN1</accession>
<evidence type="ECO:0000256" key="2">
    <source>
        <dbReference type="ARBA" id="ARBA00022525"/>
    </source>
</evidence>
<organism evidence="4 5">
    <name type="scientific">Paracoccus kondratievae</name>
    <dbReference type="NCBI Taxonomy" id="135740"/>
    <lineage>
        <taxon>Bacteria</taxon>
        <taxon>Pseudomonadati</taxon>
        <taxon>Pseudomonadota</taxon>
        <taxon>Alphaproteobacteria</taxon>
        <taxon>Rhodobacterales</taxon>
        <taxon>Paracoccaceae</taxon>
        <taxon>Paracoccus</taxon>
    </lineage>
</organism>
<dbReference type="SUPFAM" id="SSF51120">
    <property type="entry name" value="beta-Roll"/>
    <property type="match status" value="2"/>
</dbReference>
<sequence length="377" mass="38441">MPISVTLTSVQNIAGGPTTGQPDASFTLAETYDPALDTTQIVFRSPGQTLDIFANGGSALPGSNPDLTYEGSDGQEISLDEVQTATIIQAGVIYENVRLLLGYRSAPDWSADNGQAALNEAGFHINAIWAELTPGNWEIIGYTSTGMSIEEATRLAPGASTDDMAEAPGDLTRAMPGVVEGTDGDDLIDENYTGDPEGERVGPGDDVIIGLGGNDSIFSGAGNDTIHGGDGDDYLDGGDDDDLIYGDDGNDSIFGGAGNDTIFGGNGNDTIQGGDGDDYLDGADDDDLIDGGDGNDFINGEAGNDTIRGGNGNDEIHGGNGNDSLLGNEGDDTLYGGAGNDTLASGGGNNLLDGGDGDDFLLSLSVVRTFGSDRGLD</sequence>
<dbReference type="PRINTS" id="PR00313">
    <property type="entry name" value="CABNDNGRPT"/>
</dbReference>
<evidence type="ECO:0000313" key="5">
    <source>
        <dbReference type="Proteomes" id="UP001143349"/>
    </source>
</evidence>
<dbReference type="GO" id="GO:0005509">
    <property type="term" value="F:calcium ion binding"/>
    <property type="evidence" value="ECO:0007669"/>
    <property type="project" value="InterPro"/>
</dbReference>
<dbReference type="InterPro" id="IPR011049">
    <property type="entry name" value="Serralysin-like_metalloprot_C"/>
</dbReference>
<keyword evidence="5" id="KW-1185">Reference proteome</keyword>
<dbReference type="AlphaFoldDB" id="A0AAD3RVN1"/>
<dbReference type="InterPro" id="IPR050557">
    <property type="entry name" value="RTX_toxin/Mannuronan_C5-epim"/>
</dbReference>
<dbReference type="InterPro" id="IPR018511">
    <property type="entry name" value="Hemolysin-typ_Ca-bd_CS"/>
</dbReference>
<gene>
    <name evidence="4" type="ORF">GCM10017635_33880</name>
</gene>
<evidence type="ECO:0000313" key="4">
    <source>
        <dbReference type="EMBL" id="GLK65911.1"/>
    </source>
</evidence>
<comment type="subcellular location">
    <subcellularLocation>
        <location evidence="1">Secreted</location>
    </subcellularLocation>
</comment>
<dbReference type="PROSITE" id="PS00330">
    <property type="entry name" value="HEMOLYSIN_CALCIUM"/>
    <property type="match status" value="5"/>
</dbReference>
<dbReference type="Proteomes" id="UP001143349">
    <property type="component" value="Unassembled WGS sequence"/>
</dbReference>
<feature type="region of interest" description="Disordered" evidence="3">
    <location>
        <begin position="309"/>
        <end position="329"/>
    </location>
</feature>
<protein>
    <recommendedName>
        <fullName evidence="6">Calcium-binding protein</fullName>
    </recommendedName>
</protein>
<dbReference type="GO" id="GO:0005576">
    <property type="term" value="C:extracellular region"/>
    <property type="evidence" value="ECO:0007669"/>
    <property type="project" value="UniProtKB-SubCell"/>
</dbReference>